<dbReference type="Proteomes" id="UP000006237">
    <property type="component" value="Unassembled WGS sequence"/>
</dbReference>
<gene>
    <name evidence="2" type="ORF">HMPREF0293_0797</name>
</gene>
<evidence type="ECO:0000256" key="1">
    <source>
        <dbReference type="SAM" id="MobiDB-lite"/>
    </source>
</evidence>
<comment type="caution">
    <text evidence="2">The sequence shown here is derived from an EMBL/GenBank/DDBJ whole genome shotgun (WGS) entry which is preliminary data.</text>
</comment>
<keyword evidence="3" id="KW-1185">Reference proteome</keyword>
<accession>A0ABM9XRC2</accession>
<evidence type="ECO:0000313" key="3">
    <source>
        <dbReference type="Proteomes" id="UP000006237"/>
    </source>
</evidence>
<protein>
    <submittedName>
        <fullName evidence="2">Uncharacterized protein</fullName>
    </submittedName>
</protein>
<name>A0ABM9XRC2_9CORY</name>
<organism evidence="2 3">
    <name type="scientific">Corynebacterium glucuronolyticum ATCC 51866</name>
    <dbReference type="NCBI Taxonomy" id="548478"/>
    <lineage>
        <taxon>Bacteria</taxon>
        <taxon>Bacillati</taxon>
        <taxon>Actinomycetota</taxon>
        <taxon>Actinomycetes</taxon>
        <taxon>Mycobacteriales</taxon>
        <taxon>Corynebacteriaceae</taxon>
        <taxon>Corynebacterium</taxon>
    </lineage>
</organism>
<dbReference type="EMBL" id="ACHF01000023">
    <property type="protein sequence ID" value="EEI63732.1"/>
    <property type="molecule type" value="Genomic_DNA"/>
</dbReference>
<feature type="region of interest" description="Disordered" evidence="1">
    <location>
        <begin position="23"/>
        <end position="47"/>
    </location>
</feature>
<proteinExistence type="predicted"/>
<evidence type="ECO:0000313" key="2">
    <source>
        <dbReference type="EMBL" id="EEI63732.1"/>
    </source>
</evidence>
<reference evidence="2 3" key="1">
    <citation type="submission" date="2009-01" db="EMBL/GenBank/DDBJ databases">
        <authorList>
            <person name="Qin X."/>
            <person name="Bachman B."/>
            <person name="Battles P."/>
            <person name="Bell A."/>
            <person name="Bess C."/>
            <person name="Bickham C."/>
            <person name="Chaboub L."/>
            <person name="Chen D."/>
            <person name="Coyle M."/>
            <person name="Deiros D.R."/>
            <person name="Dinh H."/>
            <person name="Forbes L."/>
            <person name="Fowler G."/>
            <person name="Francisco L."/>
            <person name="Fu Q."/>
            <person name="Gubbala S."/>
            <person name="Hale W."/>
            <person name="Han Y."/>
            <person name="Hemphill L."/>
            <person name="Highlander S.K."/>
            <person name="Hirani K."/>
            <person name="Hogues M."/>
            <person name="Jackson L."/>
            <person name="Jakkamsetti A."/>
            <person name="Javaid M."/>
            <person name="Jiang H."/>
            <person name="Korchina V."/>
            <person name="Kovar C."/>
            <person name="Lara F."/>
            <person name="Lee S."/>
            <person name="Mata R."/>
            <person name="Mathew T."/>
            <person name="Moen C."/>
            <person name="Morales K."/>
            <person name="Munidasa M."/>
            <person name="Nazareth L."/>
            <person name="Ngo R."/>
            <person name="Nguyen L."/>
            <person name="Okwuonu G."/>
            <person name="Ongeri F."/>
            <person name="Patil S."/>
            <person name="Petrosino J."/>
            <person name="Pham C."/>
            <person name="Pham P."/>
            <person name="Pu L.-L."/>
            <person name="Puazo M."/>
            <person name="Raj R."/>
            <person name="Reid J."/>
            <person name="Rouhana J."/>
            <person name="Saada N."/>
            <person name="Shang Y."/>
            <person name="Simmons D."/>
            <person name="Thornton R."/>
            <person name="Warren J."/>
            <person name="Weissenberger G."/>
            <person name="Zhang J."/>
            <person name="Zhang L."/>
            <person name="Zhou C."/>
            <person name="Zhu D."/>
            <person name="Muzny D."/>
            <person name="Worley K."/>
            <person name="Gibbs R."/>
        </authorList>
    </citation>
    <scope>NUCLEOTIDE SEQUENCE [LARGE SCALE GENOMIC DNA]</scope>
    <source>
        <strain evidence="2 3">ATCC 51866</strain>
    </source>
</reference>
<sequence length="47" mass="4873">MWFPQGGVHLHLGKKTAVGTSIAGAPGVLSAPATREKEKDMLVGTAR</sequence>